<dbReference type="SMART" id="SM00257">
    <property type="entry name" value="LysM"/>
    <property type="match status" value="1"/>
</dbReference>
<dbReference type="SUPFAM" id="SSF53187">
    <property type="entry name" value="Zn-dependent exopeptidases"/>
    <property type="match status" value="1"/>
</dbReference>
<dbReference type="Pfam" id="PF01520">
    <property type="entry name" value="Amidase_3"/>
    <property type="match status" value="1"/>
</dbReference>
<dbReference type="PROSITE" id="PS51782">
    <property type="entry name" value="LYSM"/>
    <property type="match status" value="1"/>
</dbReference>
<dbReference type="GO" id="GO:0008745">
    <property type="term" value="F:N-acetylmuramoyl-L-alanine amidase activity"/>
    <property type="evidence" value="ECO:0007669"/>
    <property type="project" value="InterPro"/>
</dbReference>
<dbReference type="InterPro" id="IPR018392">
    <property type="entry name" value="LysM"/>
</dbReference>
<dbReference type="GO" id="GO:0030288">
    <property type="term" value="C:outer membrane-bounded periplasmic space"/>
    <property type="evidence" value="ECO:0007669"/>
    <property type="project" value="TreeGrafter"/>
</dbReference>
<gene>
    <name evidence="3" type="ORF">METZ01_LOCUS299740</name>
</gene>
<dbReference type="InterPro" id="IPR036779">
    <property type="entry name" value="LysM_dom_sf"/>
</dbReference>
<evidence type="ECO:0000256" key="1">
    <source>
        <dbReference type="ARBA" id="ARBA00022801"/>
    </source>
</evidence>
<protein>
    <recommendedName>
        <fullName evidence="2">LysM domain-containing protein</fullName>
    </recommendedName>
</protein>
<dbReference type="CDD" id="cd00118">
    <property type="entry name" value="LysM"/>
    <property type="match status" value="1"/>
</dbReference>
<dbReference type="SUPFAM" id="SSF54106">
    <property type="entry name" value="LysM domain"/>
    <property type="match status" value="1"/>
</dbReference>
<dbReference type="InterPro" id="IPR002508">
    <property type="entry name" value="MurNAc-LAA_cat"/>
</dbReference>
<dbReference type="PANTHER" id="PTHR30404:SF0">
    <property type="entry name" value="N-ACETYLMURAMOYL-L-ALANINE AMIDASE AMIC"/>
    <property type="match status" value="1"/>
</dbReference>
<proteinExistence type="predicted"/>
<dbReference type="Gene3D" id="3.40.630.40">
    <property type="entry name" value="Zn-dependent exopeptidases"/>
    <property type="match status" value="1"/>
</dbReference>
<evidence type="ECO:0000259" key="2">
    <source>
        <dbReference type="PROSITE" id="PS51782"/>
    </source>
</evidence>
<name>A0A382MDL2_9ZZZZ</name>
<organism evidence="3">
    <name type="scientific">marine metagenome</name>
    <dbReference type="NCBI Taxonomy" id="408172"/>
    <lineage>
        <taxon>unclassified sequences</taxon>
        <taxon>metagenomes</taxon>
        <taxon>ecological metagenomes</taxon>
    </lineage>
</organism>
<dbReference type="SMART" id="SM00646">
    <property type="entry name" value="Ami_3"/>
    <property type="match status" value="1"/>
</dbReference>
<dbReference type="Pfam" id="PF01476">
    <property type="entry name" value="LysM"/>
    <property type="match status" value="1"/>
</dbReference>
<dbReference type="AlphaFoldDB" id="A0A382MDL2"/>
<dbReference type="EMBL" id="UINC01092903">
    <property type="protein sequence ID" value="SVC46886.1"/>
    <property type="molecule type" value="Genomic_DNA"/>
</dbReference>
<keyword evidence="1" id="KW-0378">Hydrolase</keyword>
<dbReference type="PANTHER" id="PTHR30404">
    <property type="entry name" value="N-ACETYLMURAMOYL-L-ALANINE AMIDASE"/>
    <property type="match status" value="1"/>
</dbReference>
<feature type="domain" description="LysM" evidence="2">
    <location>
        <begin position="196"/>
        <end position="239"/>
    </location>
</feature>
<dbReference type="Gene3D" id="3.10.350.10">
    <property type="entry name" value="LysM domain"/>
    <property type="match status" value="1"/>
</dbReference>
<sequence length="245" mass="27373">MLTRTDDSFVYLRERIERAHRRQADLFISIHADAFRDQRVRGATVYVLSRKGATDEASRRLAERENAADLVGGVTLKDKDQVFASVLLELVQQGVLISSIDVGDQVLNQMQRIGKIRKSRVQQAPFIVLKSPDIPSILIETAFISNRYDASNLGNGEYQERLAEAIFTGVRNYFYANPPLGTKVAALARASAPREVQHVIRRGDTLSSIANRYQVPIGLIRDANDISGDKIVVGRVLRIPQTQET</sequence>
<evidence type="ECO:0000313" key="3">
    <source>
        <dbReference type="EMBL" id="SVC46886.1"/>
    </source>
</evidence>
<dbReference type="GO" id="GO:0009253">
    <property type="term" value="P:peptidoglycan catabolic process"/>
    <property type="evidence" value="ECO:0007669"/>
    <property type="project" value="InterPro"/>
</dbReference>
<accession>A0A382MDL2</accession>
<reference evidence="3" key="1">
    <citation type="submission" date="2018-05" db="EMBL/GenBank/DDBJ databases">
        <authorList>
            <person name="Lanie J.A."/>
            <person name="Ng W.-L."/>
            <person name="Kazmierczak K.M."/>
            <person name="Andrzejewski T.M."/>
            <person name="Davidsen T.M."/>
            <person name="Wayne K.J."/>
            <person name="Tettelin H."/>
            <person name="Glass J.I."/>
            <person name="Rusch D."/>
            <person name="Podicherti R."/>
            <person name="Tsui H.-C.T."/>
            <person name="Winkler M.E."/>
        </authorList>
    </citation>
    <scope>NUCLEOTIDE SEQUENCE</scope>
</reference>
<dbReference type="CDD" id="cd02696">
    <property type="entry name" value="MurNAc-LAA"/>
    <property type="match status" value="1"/>
</dbReference>
<dbReference type="InterPro" id="IPR050695">
    <property type="entry name" value="N-acetylmuramoyl_amidase_3"/>
</dbReference>